<comment type="caution">
    <text evidence="4">The sequence shown here is derived from an EMBL/GenBank/DDBJ whole genome shotgun (WGS) entry which is preliminary data.</text>
</comment>
<dbReference type="Pfam" id="PF03514">
    <property type="entry name" value="GRAS"/>
    <property type="match status" value="1"/>
</dbReference>
<feature type="region of interest" description="SAW" evidence="3">
    <location>
        <begin position="161"/>
        <end position="219"/>
    </location>
</feature>
<dbReference type="Proteomes" id="UP001370490">
    <property type="component" value="Unassembled WGS sequence"/>
</dbReference>
<dbReference type="PANTHER" id="PTHR31636">
    <property type="entry name" value="OSJNBA0084A10.13 PROTEIN-RELATED"/>
    <property type="match status" value="1"/>
</dbReference>
<reference evidence="4 5" key="1">
    <citation type="submission" date="2023-12" db="EMBL/GenBank/DDBJ databases">
        <title>A high-quality genome assembly for Dillenia turbinata (Dilleniales).</title>
        <authorList>
            <person name="Chanderbali A."/>
        </authorList>
    </citation>
    <scope>NUCLEOTIDE SEQUENCE [LARGE SCALE GENOMIC DNA]</scope>
    <source>
        <strain evidence="4">LSX21</strain>
        <tissue evidence="4">Leaf</tissue>
    </source>
</reference>
<comment type="caution">
    <text evidence="3">Lacks conserved residue(s) required for the propagation of feature annotation.</text>
</comment>
<gene>
    <name evidence="4" type="ORF">RJ641_006058</name>
</gene>
<keyword evidence="2" id="KW-0804">Transcription</keyword>
<evidence type="ECO:0000313" key="5">
    <source>
        <dbReference type="Proteomes" id="UP001370490"/>
    </source>
</evidence>
<proteinExistence type="inferred from homology"/>
<dbReference type="PROSITE" id="PS50985">
    <property type="entry name" value="GRAS"/>
    <property type="match status" value="1"/>
</dbReference>
<name>A0AAN8Z791_9MAGN</name>
<comment type="similarity">
    <text evidence="3">Belongs to the GRAS family.</text>
</comment>
<evidence type="ECO:0000256" key="3">
    <source>
        <dbReference type="PROSITE-ProRule" id="PRU01191"/>
    </source>
</evidence>
<organism evidence="4 5">
    <name type="scientific">Dillenia turbinata</name>
    <dbReference type="NCBI Taxonomy" id="194707"/>
    <lineage>
        <taxon>Eukaryota</taxon>
        <taxon>Viridiplantae</taxon>
        <taxon>Streptophyta</taxon>
        <taxon>Embryophyta</taxon>
        <taxon>Tracheophyta</taxon>
        <taxon>Spermatophyta</taxon>
        <taxon>Magnoliopsida</taxon>
        <taxon>eudicotyledons</taxon>
        <taxon>Gunneridae</taxon>
        <taxon>Pentapetalae</taxon>
        <taxon>Dilleniales</taxon>
        <taxon>Dilleniaceae</taxon>
        <taxon>Dillenia</taxon>
    </lineage>
</organism>
<dbReference type="AlphaFoldDB" id="A0AAN8Z791"/>
<accession>A0AAN8Z791</accession>
<sequence>MRNSRGSPSLKITAFSSPSSHHPIELNLMRDNLVQFANDIGIDFLLEVVNFDSFDPTLLQIPVFRPSGAEAIVNFPTWSSSNCPSTIPVMLQFIKQLSPKIVVSLDNGFDRNDLPFSLYIHHALQAYKTLLDSLNAVNISPDVANKIERFLLQPRIECTILGRLDALAQLPPWKTIFSLARFSPLMFSNFSESQVECILKRTPIREFHIKKRQASLVLC</sequence>
<evidence type="ECO:0000313" key="4">
    <source>
        <dbReference type="EMBL" id="KAK6927467.1"/>
    </source>
</evidence>
<keyword evidence="5" id="KW-1185">Reference proteome</keyword>
<evidence type="ECO:0000256" key="2">
    <source>
        <dbReference type="ARBA" id="ARBA00023163"/>
    </source>
</evidence>
<dbReference type="EMBL" id="JBAMMX010000014">
    <property type="protein sequence ID" value="KAK6927467.1"/>
    <property type="molecule type" value="Genomic_DNA"/>
</dbReference>
<dbReference type="InterPro" id="IPR005202">
    <property type="entry name" value="TF_GRAS"/>
</dbReference>
<evidence type="ECO:0000256" key="1">
    <source>
        <dbReference type="ARBA" id="ARBA00023015"/>
    </source>
</evidence>
<keyword evidence="1" id="KW-0805">Transcription regulation</keyword>
<protein>
    <submittedName>
        <fullName evidence="4">Transcription factor GRAS</fullName>
    </submittedName>
</protein>
<feature type="region of interest" description="Leucine repeat II (LRII)" evidence="3">
    <location>
        <begin position="28"/>
        <end position="60"/>
    </location>
</feature>